<dbReference type="RefSeq" id="WP_006330449.1">
    <property type="nucleotide sequence ID" value="NZ_BAHC01000040.1"/>
</dbReference>
<accession>K6WQJ0</accession>
<dbReference type="OrthoDB" id="4618973at2"/>
<dbReference type="STRING" id="1108045.GORHZ_040_00170"/>
<dbReference type="Gene3D" id="3.30.530.20">
    <property type="match status" value="1"/>
</dbReference>
<keyword evidence="2" id="KW-1185">Reference proteome</keyword>
<evidence type="ECO:0000313" key="2">
    <source>
        <dbReference type="Proteomes" id="UP000008363"/>
    </source>
</evidence>
<organism evidence="1 2">
    <name type="scientific">Gordonia rhizosphera NBRC 16068</name>
    <dbReference type="NCBI Taxonomy" id="1108045"/>
    <lineage>
        <taxon>Bacteria</taxon>
        <taxon>Bacillati</taxon>
        <taxon>Actinomycetota</taxon>
        <taxon>Actinomycetes</taxon>
        <taxon>Mycobacteriales</taxon>
        <taxon>Gordoniaceae</taxon>
        <taxon>Gordonia</taxon>
    </lineage>
</organism>
<name>K6WQJ0_9ACTN</name>
<dbReference type="CDD" id="cd07812">
    <property type="entry name" value="SRPBCC"/>
    <property type="match status" value="1"/>
</dbReference>
<dbReference type="AlphaFoldDB" id="K6WQJ0"/>
<dbReference type="eggNOG" id="COG3832">
    <property type="taxonomic scope" value="Bacteria"/>
</dbReference>
<dbReference type="Proteomes" id="UP000008363">
    <property type="component" value="Unassembled WGS sequence"/>
</dbReference>
<gene>
    <name evidence="1" type="ORF">GORHZ_040_00170</name>
</gene>
<reference evidence="1 2" key="1">
    <citation type="submission" date="2012-08" db="EMBL/GenBank/DDBJ databases">
        <title>Whole genome shotgun sequence of Gordonia rhizosphera NBRC 16068.</title>
        <authorList>
            <person name="Takarada H."/>
            <person name="Isaki S."/>
            <person name="Hosoyama A."/>
            <person name="Tsuchikane K."/>
            <person name="Katsumata H."/>
            <person name="Baba S."/>
            <person name="Ohji S."/>
            <person name="Yamazaki S."/>
            <person name="Fujita N."/>
        </authorList>
    </citation>
    <scope>NUCLEOTIDE SEQUENCE [LARGE SCALE GENOMIC DNA]</scope>
    <source>
        <strain evidence="1 2">NBRC 16068</strain>
    </source>
</reference>
<dbReference type="SUPFAM" id="SSF55961">
    <property type="entry name" value="Bet v1-like"/>
    <property type="match status" value="1"/>
</dbReference>
<comment type="caution">
    <text evidence="1">The sequence shown here is derived from an EMBL/GenBank/DDBJ whole genome shotgun (WGS) entry which is preliminary data.</text>
</comment>
<dbReference type="InterPro" id="IPR023393">
    <property type="entry name" value="START-like_dom_sf"/>
</dbReference>
<evidence type="ECO:0000313" key="1">
    <source>
        <dbReference type="EMBL" id="GAB88784.1"/>
    </source>
</evidence>
<protein>
    <recommendedName>
        <fullName evidence="3">Polyketide cyclase/dehydrase</fullName>
    </recommendedName>
</protein>
<proteinExistence type="predicted"/>
<dbReference type="EMBL" id="BAHC01000040">
    <property type="protein sequence ID" value="GAB88784.1"/>
    <property type="molecule type" value="Genomic_DNA"/>
</dbReference>
<dbReference type="Pfam" id="PF10604">
    <property type="entry name" value="Polyketide_cyc2"/>
    <property type="match status" value="1"/>
</dbReference>
<dbReference type="InterPro" id="IPR019587">
    <property type="entry name" value="Polyketide_cyclase/dehydratase"/>
</dbReference>
<evidence type="ECO:0008006" key="3">
    <source>
        <dbReference type="Google" id="ProtNLM"/>
    </source>
</evidence>
<sequence length="168" mass="19130">MPINKGRFWLTTDSQSAAIEATADDLYNLVSDLPRMGEWSPECERVEWLNGTTQPAEGAEFMGHNRGGPFNKMRWSRHGRVLTADPGREFAFITDEGGRESTVWRYTFEPAGTGTRVTESYDVRWIPTWARIVDVPTNRHRELNEGMRHTLAQLKAHAETATVEPDPR</sequence>